<gene>
    <name evidence="5" type="ORF">CD175_18000</name>
</gene>
<organism evidence="5 6">
    <name type="scientific">Pseudomonas laurylsulfatiphila</name>
    <dbReference type="NCBI Taxonomy" id="2011015"/>
    <lineage>
        <taxon>Bacteria</taxon>
        <taxon>Pseudomonadati</taxon>
        <taxon>Pseudomonadota</taxon>
        <taxon>Gammaproteobacteria</taxon>
        <taxon>Pseudomonadales</taxon>
        <taxon>Pseudomonadaceae</taxon>
        <taxon>Pseudomonas</taxon>
    </lineage>
</organism>
<evidence type="ECO:0000256" key="1">
    <source>
        <dbReference type="SAM" id="Coils"/>
    </source>
</evidence>
<sequence>MLKCWRLVLRGCSQGLLAGVAITYSAWAPALGLGEITLHSALNQPLRADIALVDAGGLEEGELSVSLATADEFSRAGVDRVFFLDNLKFTPVLRGKRSVIQVTSSKPVSEPFLNFLVQLNQPGARLLREYTVLIDPPGSPGIVAATDEPVSSSAASAFPRVQPVETPPPVAKTTPATDVSMVDPAVEQLAASTLQNHQLQSTLDELNEKLQGQDELITDQKKQLAELQTQLAELKKVKAQPMVSDAVAPAPAIAEPPGVGWLQIAGVSALMALVALGWFVRRQRQQHQATASEALPSPHEPSAEFFTEPVIWPLVTQSPTAQRDGVPANDELEWVDNRHSIPVAAVVAAPGLAMSGEPAIDDEYRLNLEELSMASSWDVISPGETRQPVALAMIEPAFGLEAQPDQPTRQSPAGLS</sequence>
<feature type="domain" description="FimV N-terminal" evidence="4">
    <location>
        <begin position="31"/>
        <end position="137"/>
    </location>
</feature>
<accession>A0A2S6FL87</accession>
<dbReference type="AlphaFoldDB" id="A0A2S6FL87"/>
<feature type="transmembrane region" description="Helical" evidence="3">
    <location>
        <begin position="260"/>
        <end position="280"/>
    </location>
</feature>
<keyword evidence="3" id="KW-0472">Membrane</keyword>
<evidence type="ECO:0000313" key="6">
    <source>
        <dbReference type="Proteomes" id="UP000238541"/>
    </source>
</evidence>
<protein>
    <recommendedName>
        <fullName evidence="4">FimV N-terminal domain-containing protein</fullName>
    </recommendedName>
</protein>
<dbReference type="InterPro" id="IPR057840">
    <property type="entry name" value="FimV_N"/>
</dbReference>
<comment type="caution">
    <text evidence="5">The sequence shown here is derived from an EMBL/GenBank/DDBJ whole genome shotgun (WGS) entry which is preliminary data.</text>
</comment>
<keyword evidence="6" id="KW-1185">Reference proteome</keyword>
<proteinExistence type="predicted"/>
<reference evidence="6" key="1">
    <citation type="submission" date="2017-06" db="EMBL/GenBank/DDBJ databases">
        <authorList>
            <person name="Furmanczyk E.M."/>
        </authorList>
    </citation>
    <scope>NUCLEOTIDE SEQUENCE [LARGE SCALE GENOMIC DNA]</scope>
    <source>
        <strain evidence="6">AP3_16</strain>
    </source>
</reference>
<dbReference type="Pfam" id="PF25800">
    <property type="entry name" value="FimV_N"/>
    <property type="match status" value="1"/>
</dbReference>
<dbReference type="EMBL" id="NIRS01000004">
    <property type="protein sequence ID" value="PPK38130.1"/>
    <property type="molecule type" value="Genomic_DNA"/>
</dbReference>
<dbReference type="RefSeq" id="WP_104449945.1">
    <property type="nucleotide sequence ID" value="NZ_JBLZZR010000278.1"/>
</dbReference>
<name>A0A2S6FL87_9PSED</name>
<keyword evidence="1" id="KW-0175">Coiled coil</keyword>
<feature type="coiled-coil region" evidence="1">
    <location>
        <begin position="189"/>
        <end position="237"/>
    </location>
</feature>
<evidence type="ECO:0000313" key="5">
    <source>
        <dbReference type="EMBL" id="PPK38130.1"/>
    </source>
</evidence>
<keyword evidence="3" id="KW-0812">Transmembrane</keyword>
<dbReference type="Proteomes" id="UP000238541">
    <property type="component" value="Unassembled WGS sequence"/>
</dbReference>
<evidence type="ECO:0000256" key="2">
    <source>
        <dbReference type="SAM" id="MobiDB-lite"/>
    </source>
</evidence>
<feature type="region of interest" description="Disordered" evidence="2">
    <location>
        <begin position="157"/>
        <end position="176"/>
    </location>
</feature>
<evidence type="ECO:0000259" key="4">
    <source>
        <dbReference type="Pfam" id="PF25800"/>
    </source>
</evidence>
<keyword evidence="3" id="KW-1133">Transmembrane helix</keyword>
<evidence type="ECO:0000256" key="3">
    <source>
        <dbReference type="SAM" id="Phobius"/>
    </source>
</evidence>